<reference evidence="1" key="2">
    <citation type="journal article" date="2015" name="Fish Shellfish Immunol.">
        <title>Early steps in the European eel (Anguilla anguilla)-Vibrio vulnificus interaction in the gills: Role of the RtxA13 toxin.</title>
        <authorList>
            <person name="Callol A."/>
            <person name="Pajuelo D."/>
            <person name="Ebbesson L."/>
            <person name="Teles M."/>
            <person name="MacKenzie S."/>
            <person name="Amaro C."/>
        </authorList>
    </citation>
    <scope>NUCLEOTIDE SEQUENCE</scope>
</reference>
<dbReference type="EMBL" id="GBXM01051086">
    <property type="protein sequence ID" value="JAH57491.1"/>
    <property type="molecule type" value="Transcribed_RNA"/>
</dbReference>
<name>A0A0E9TV97_ANGAN</name>
<accession>A0A0E9TV97</accession>
<organism evidence="1">
    <name type="scientific">Anguilla anguilla</name>
    <name type="common">European freshwater eel</name>
    <name type="synonym">Muraena anguilla</name>
    <dbReference type="NCBI Taxonomy" id="7936"/>
    <lineage>
        <taxon>Eukaryota</taxon>
        <taxon>Metazoa</taxon>
        <taxon>Chordata</taxon>
        <taxon>Craniata</taxon>
        <taxon>Vertebrata</taxon>
        <taxon>Euteleostomi</taxon>
        <taxon>Actinopterygii</taxon>
        <taxon>Neopterygii</taxon>
        <taxon>Teleostei</taxon>
        <taxon>Anguilliformes</taxon>
        <taxon>Anguillidae</taxon>
        <taxon>Anguilla</taxon>
    </lineage>
</organism>
<proteinExistence type="predicted"/>
<evidence type="ECO:0000313" key="1">
    <source>
        <dbReference type="EMBL" id="JAH57491.1"/>
    </source>
</evidence>
<dbReference type="AlphaFoldDB" id="A0A0E9TV97"/>
<reference evidence="1" key="1">
    <citation type="submission" date="2014-11" db="EMBL/GenBank/DDBJ databases">
        <authorList>
            <person name="Amaro Gonzalez C."/>
        </authorList>
    </citation>
    <scope>NUCLEOTIDE SEQUENCE</scope>
</reference>
<protein>
    <submittedName>
        <fullName evidence="1">Uncharacterized protein</fullName>
    </submittedName>
</protein>
<sequence length="24" mass="2666">MSVFFIVEDSMLDRGAPALSRRAP</sequence>